<accession>A0AAV3YRV7</accession>
<feature type="region of interest" description="Disordered" evidence="1">
    <location>
        <begin position="1"/>
        <end position="26"/>
    </location>
</feature>
<organism evidence="2 3">
    <name type="scientific">Plakobranchus ocellatus</name>
    <dbReference type="NCBI Taxonomy" id="259542"/>
    <lineage>
        <taxon>Eukaryota</taxon>
        <taxon>Metazoa</taxon>
        <taxon>Spiralia</taxon>
        <taxon>Lophotrochozoa</taxon>
        <taxon>Mollusca</taxon>
        <taxon>Gastropoda</taxon>
        <taxon>Heterobranchia</taxon>
        <taxon>Euthyneura</taxon>
        <taxon>Panpulmonata</taxon>
        <taxon>Sacoglossa</taxon>
        <taxon>Placobranchoidea</taxon>
        <taxon>Plakobranchidae</taxon>
        <taxon>Plakobranchus</taxon>
    </lineage>
</organism>
<dbReference type="AlphaFoldDB" id="A0AAV3YRV7"/>
<proteinExistence type="predicted"/>
<dbReference type="EMBL" id="BLXT01001440">
    <property type="protein sequence ID" value="GFN85666.1"/>
    <property type="molecule type" value="Genomic_DNA"/>
</dbReference>
<dbReference type="Proteomes" id="UP000735302">
    <property type="component" value="Unassembled WGS sequence"/>
</dbReference>
<evidence type="ECO:0000313" key="2">
    <source>
        <dbReference type="EMBL" id="GFN85666.1"/>
    </source>
</evidence>
<name>A0AAV3YRV7_9GAST</name>
<reference evidence="2 3" key="1">
    <citation type="journal article" date="2021" name="Elife">
        <title>Chloroplast acquisition without the gene transfer in kleptoplastic sea slugs, Plakobranchus ocellatus.</title>
        <authorList>
            <person name="Maeda T."/>
            <person name="Takahashi S."/>
            <person name="Yoshida T."/>
            <person name="Shimamura S."/>
            <person name="Takaki Y."/>
            <person name="Nagai Y."/>
            <person name="Toyoda A."/>
            <person name="Suzuki Y."/>
            <person name="Arimoto A."/>
            <person name="Ishii H."/>
            <person name="Satoh N."/>
            <person name="Nishiyama T."/>
            <person name="Hasebe M."/>
            <person name="Maruyama T."/>
            <person name="Minagawa J."/>
            <person name="Obokata J."/>
            <person name="Shigenobu S."/>
        </authorList>
    </citation>
    <scope>NUCLEOTIDE SEQUENCE [LARGE SCALE GENOMIC DNA]</scope>
</reference>
<keyword evidence="3" id="KW-1185">Reference proteome</keyword>
<gene>
    <name evidence="2" type="ORF">PoB_001217200</name>
</gene>
<protein>
    <recommendedName>
        <fullName evidence="4">Endonuclease/exonuclease/phosphatase domain-containing protein</fullName>
    </recommendedName>
</protein>
<sequence length="121" mass="13399">MVGCKPAYEEENEKRPHSPRPYGAAEDKIAELGSKSMTLHSQIQLEAVGSTKERNKPKCLRTNSTTIYDDEDVEIFYEEPGKALDEDKSSCNIIVMGDFNAKIGKKDKHSDTQSMGPFGTG</sequence>
<evidence type="ECO:0008006" key="4">
    <source>
        <dbReference type="Google" id="ProtNLM"/>
    </source>
</evidence>
<evidence type="ECO:0000256" key="1">
    <source>
        <dbReference type="SAM" id="MobiDB-lite"/>
    </source>
</evidence>
<comment type="caution">
    <text evidence="2">The sequence shown here is derived from an EMBL/GenBank/DDBJ whole genome shotgun (WGS) entry which is preliminary data.</text>
</comment>
<evidence type="ECO:0000313" key="3">
    <source>
        <dbReference type="Proteomes" id="UP000735302"/>
    </source>
</evidence>